<dbReference type="AlphaFoldDB" id="A0A644U844"/>
<evidence type="ECO:0000256" key="1">
    <source>
        <dbReference type="ARBA" id="ARBA00004651"/>
    </source>
</evidence>
<dbReference type="InterPro" id="IPR003918">
    <property type="entry name" value="NADH_UbQ_OxRdtase"/>
</dbReference>
<name>A0A644U844_9ZZZZ</name>
<feature type="transmembrane region" description="Helical" evidence="7">
    <location>
        <begin position="531"/>
        <end position="551"/>
    </location>
</feature>
<protein>
    <submittedName>
        <fullName evidence="9">Hydrogenase-4 component B</fullName>
        <ecNumber evidence="9">1.-.-.-</ecNumber>
    </submittedName>
</protein>
<gene>
    <name evidence="9" type="primary">hyfB_4</name>
    <name evidence="9" type="ORF">SDC9_20921</name>
</gene>
<dbReference type="PRINTS" id="PR01437">
    <property type="entry name" value="NUOXDRDTASE4"/>
</dbReference>
<reference evidence="9" key="1">
    <citation type="submission" date="2019-08" db="EMBL/GenBank/DDBJ databases">
        <authorList>
            <person name="Kucharzyk K."/>
            <person name="Murdoch R.W."/>
            <person name="Higgins S."/>
            <person name="Loffler F."/>
        </authorList>
    </citation>
    <scope>NUCLEOTIDE SEQUENCE</scope>
</reference>
<evidence type="ECO:0000313" key="9">
    <source>
        <dbReference type="EMBL" id="MPL75100.1"/>
    </source>
</evidence>
<feature type="transmembrane region" description="Helical" evidence="7">
    <location>
        <begin position="165"/>
        <end position="189"/>
    </location>
</feature>
<keyword evidence="5 9" id="KW-0560">Oxidoreductase</keyword>
<feature type="transmembrane region" description="Helical" evidence="7">
    <location>
        <begin position="477"/>
        <end position="498"/>
    </location>
</feature>
<feature type="transmembrane region" description="Helical" evidence="7">
    <location>
        <begin position="33"/>
        <end position="54"/>
    </location>
</feature>
<keyword evidence="6 7" id="KW-0472">Membrane</keyword>
<feature type="transmembrane region" description="Helical" evidence="7">
    <location>
        <begin position="6"/>
        <end position="24"/>
    </location>
</feature>
<proteinExistence type="predicted"/>
<comment type="caution">
    <text evidence="9">The sequence shown here is derived from an EMBL/GenBank/DDBJ whole genome shotgun (WGS) entry which is preliminary data.</text>
</comment>
<evidence type="ECO:0000256" key="3">
    <source>
        <dbReference type="ARBA" id="ARBA00022692"/>
    </source>
</evidence>
<dbReference type="PANTHER" id="PTHR42682:SF3">
    <property type="entry name" value="FORMATE HYDROGENLYASE SUBUNIT 3-RELATED"/>
    <property type="match status" value="1"/>
</dbReference>
<feature type="transmembrane region" description="Helical" evidence="7">
    <location>
        <begin position="134"/>
        <end position="153"/>
    </location>
</feature>
<accession>A0A644U844</accession>
<feature type="transmembrane region" description="Helical" evidence="7">
    <location>
        <begin position="301"/>
        <end position="325"/>
    </location>
</feature>
<keyword evidence="2" id="KW-1003">Cell membrane</keyword>
<keyword evidence="3 7" id="KW-0812">Transmembrane</keyword>
<dbReference type="GO" id="GO:0008137">
    <property type="term" value="F:NADH dehydrogenase (ubiquinone) activity"/>
    <property type="evidence" value="ECO:0007669"/>
    <property type="project" value="InterPro"/>
</dbReference>
<evidence type="ECO:0000256" key="6">
    <source>
        <dbReference type="ARBA" id="ARBA00023136"/>
    </source>
</evidence>
<dbReference type="EMBL" id="VSSQ01000085">
    <property type="protein sequence ID" value="MPL75100.1"/>
    <property type="molecule type" value="Genomic_DNA"/>
</dbReference>
<dbReference type="InterPro" id="IPR001750">
    <property type="entry name" value="ND/Mrp_TM"/>
</dbReference>
<keyword evidence="4 7" id="KW-1133">Transmembrane helix</keyword>
<feature type="transmembrane region" description="Helical" evidence="7">
    <location>
        <begin position="79"/>
        <end position="98"/>
    </location>
</feature>
<dbReference type="InterPro" id="IPR052175">
    <property type="entry name" value="ComplexI-like_HydComp"/>
</dbReference>
<dbReference type="GO" id="GO:0042773">
    <property type="term" value="P:ATP synthesis coupled electron transport"/>
    <property type="evidence" value="ECO:0007669"/>
    <property type="project" value="InterPro"/>
</dbReference>
<feature type="transmembrane region" description="Helical" evidence="7">
    <location>
        <begin position="242"/>
        <end position="259"/>
    </location>
</feature>
<feature type="transmembrane region" description="Helical" evidence="7">
    <location>
        <begin position="271"/>
        <end position="294"/>
    </location>
</feature>
<feature type="domain" description="NADH:quinone oxidoreductase/Mrp antiporter transmembrane" evidence="8">
    <location>
        <begin position="132"/>
        <end position="425"/>
    </location>
</feature>
<evidence type="ECO:0000256" key="4">
    <source>
        <dbReference type="ARBA" id="ARBA00022989"/>
    </source>
</evidence>
<feature type="transmembrane region" description="Helical" evidence="7">
    <location>
        <begin position="423"/>
        <end position="456"/>
    </location>
</feature>
<dbReference type="EC" id="1.-.-.-" evidence="9"/>
<evidence type="ECO:0000259" key="8">
    <source>
        <dbReference type="Pfam" id="PF00361"/>
    </source>
</evidence>
<feature type="transmembrane region" description="Helical" evidence="7">
    <location>
        <begin position="337"/>
        <end position="361"/>
    </location>
</feature>
<feature type="transmembrane region" description="Helical" evidence="7">
    <location>
        <begin position="652"/>
        <end position="670"/>
    </location>
</feature>
<evidence type="ECO:0000256" key="7">
    <source>
        <dbReference type="SAM" id="Phobius"/>
    </source>
</evidence>
<dbReference type="Pfam" id="PF00361">
    <property type="entry name" value="Proton_antipo_M"/>
    <property type="match status" value="1"/>
</dbReference>
<comment type="subcellular location">
    <subcellularLocation>
        <location evidence="1">Cell membrane</location>
        <topology evidence="1">Multi-pass membrane protein</topology>
    </subcellularLocation>
</comment>
<evidence type="ECO:0000256" key="5">
    <source>
        <dbReference type="ARBA" id="ARBA00023002"/>
    </source>
</evidence>
<dbReference type="PANTHER" id="PTHR42682">
    <property type="entry name" value="HYDROGENASE-4 COMPONENT F"/>
    <property type="match status" value="1"/>
</dbReference>
<evidence type="ECO:0000256" key="2">
    <source>
        <dbReference type="ARBA" id="ARBA00022475"/>
    </source>
</evidence>
<sequence>MNAETLYFNSLLAMCLGALFAVLFRKNDRMANYIAHCMAIVGSISAVLCAIFVFKDGGVSLSLFEWGRVGLVTARLDPLAAFFLLLVGVIGALASLYAIGYCREFYGKRLWLMAAFFNAFLLTMILVFSVSHVVAFLLAWELMTIFSFALVIHKWEDATVRRAGYIYMVMTHVGTAFIVAAFLVLATAVGSLDFEALGHANLTDPMASIVFLLALIGFGTKAGMIPVHVWLPLAHPAAPSHVSALMSGVMIKSAVYGLSRFLLEFLGVGQAWWGELILVLAIVSCVLGVLYALMENDIKKLLAYSSVENVGIIFLGMGAGVVFMAKGLPLPAALAWGAAWLHTLNHAVFKSLLFLGAGAVVQKTHTNDIEKLGGLIKKMPRTAVAFLVGSAAISALPVLNGFVSEWLTFQALFQLPQAFASIFGKVMGAVLIALLGLTGALAAGCFVKAFGITFLGKARSEKAEAAGEVSPIMSMSMLVLAALCVVIGIFPQTILPIINYVLPVYWGAETAVLFDYQSLGLVVNTGVADGVMGVPAVIGLVLLGLATAVLLSRLSGKSHEQVGDTWTCGIDPTPHMQYTATGFSKPIRTAFMSILQPERHKVVSADTNSYYGRRLEYHLSIRYFLHDKLYRPLNSGIIRGAKFIRRLQSGHLQLYIGYVLAVTVVALIWSSR</sequence>
<dbReference type="GO" id="GO:0016491">
    <property type="term" value="F:oxidoreductase activity"/>
    <property type="evidence" value="ECO:0007669"/>
    <property type="project" value="UniProtKB-KW"/>
</dbReference>
<dbReference type="GO" id="GO:0005886">
    <property type="term" value="C:plasma membrane"/>
    <property type="evidence" value="ECO:0007669"/>
    <property type="project" value="UniProtKB-SubCell"/>
</dbReference>
<feature type="transmembrane region" description="Helical" evidence="7">
    <location>
        <begin position="209"/>
        <end position="230"/>
    </location>
</feature>
<feature type="transmembrane region" description="Helical" evidence="7">
    <location>
        <begin position="382"/>
        <end position="403"/>
    </location>
</feature>
<feature type="transmembrane region" description="Helical" evidence="7">
    <location>
        <begin position="110"/>
        <end position="128"/>
    </location>
</feature>
<organism evidence="9">
    <name type="scientific">bioreactor metagenome</name>
    <dbReference type="NCBI Taxonomy" id="1076179"/>
    <lineage>
        <taxon>unclassified sequences</taxon>
        <taxon>metagenomes</taxon>
        <taxon>ecological metagenomes</taxon>
    </lineage>
</organism>